<dbReference type="FunFam" id="1.20.120.420:FF:000003">
    <property type="entry name" value="Methylthioribose-1-phosphate isomerase"/>
    <property type="match status" value="1"/>
</dbReference>
<dbReference type="Gene3D" id="3.40.50.10470">
    <property type="entry name" value="Translation initiation factor eif-2b, domain 2"/>
    <property type="match status" value="1"/>
</dbReference>
<dbReference type="InterPro" id="IPR000649">
    <property type="entry name" value="IF-2B-related"/>
</dbReference>
<dbReference type="InterPro" id="IPR042529">
    <property type="entry name" value="IF_2B-like_C"/>
</dbReference>
<feature type="binding site" evidence="3">
    <location>
        <position position="194"/>
    </location>
    <ligand>
        <name>substrate</name>
    </ligand>
</feature>
<proteinExistence type="inferred from homology"/>
<dbReference type="EMBL" id="CP014230">
    <property type="protein sequence ID" value="AMD93237.1"/>
    <property type="molecule type" value="Genomic_DNA"/>
</dbReference>
<dbReference type="RefSeq" id="WP_066606320.1">
    <property type="nucleotide sequence ID" value="NZ_CP014230.1"/>
</dbReference>
<keyword evidence="2 3" id="KW-0413">Isomerase</keyword>
<dbReference type="InterPro" id="IPR027363">
    <property type="entry name" value="M1Pi_N"/>
</dbReference>
<dbReference type="Pfam" id="PF01008">
    <property type="entry name" value="IF-2B"/>
    <property type="match status" value="1"/>
</dbReference>
<evidence type="ECO:0000256" key="3">
    <source>
        <dbReference type="HAMAP-Rule" id="MF_01678"/>
    </source>
</evidence>
<dbReference type="HAMAP" id="MF_01678">
    <property type="entry name" value="Salvage_MtnA"/>
    <property type="match status" value="1"/>
</dbReference>
<dbReference type="Proteomes" id="UP000063964">
    <property type="component" value="Chromosome"/>
</dbReference>
<dbReference type="PANTHER" id="PTHR43475:SF1">
    <property type="entry name" value="METHYLTHIORIBOSE-1-PHOSPHATE ISOMERASE"/>
    <property type="match status" value="1"/>
</dbReference>
<dbReference type="KEGG" id="doa:AXF15_09065"/>
<dbReference type="Gene3D" id="1.20.120.420">
    <property type="entry name" value="translation initiation factor eif-2b, domain 1"/>
    <property type="match status" value="1"/>
</dbReference>
<keyword evidence="3" id="KW-0486">Methionine biosynthesis</keyword>
<dbReference type="FunFam" id="3.40.50.10470:FF:000006">
    <property type="entry name" value="Methylthioribose-1-phosphate isomerase"/>
    <property type="match status" value="1"/>
</dbReference>
<feature type="binding site" evidence="3">
    <location>
        <begin position="47"/>
        <end position="49"/>
    </location>
    <ligand>
        <name>substrate</name>
    </ligand>
</feature>
<keyword evidence="1 3" id="KW-0028">Amino-acid biosynthesis</keyword>
<dbReference type="PANTHER" id="PTHR43475">
    <property type="entry name" value="METHYLTHIORIBOSE-1-PHOSPHATE ISOMERASE"/>
    <property type="match status" value="1"/>
</dbReference>
<accession>A0A0X8JR62</accession>
<comment type="similarity">
    <text evidence="3">Belongs to the EIF-2B alpha/beta/delta subunits family. MtnA subfamily.</text>
</comment>
<dbReference type="InterPro" id="IPR037171">
    <property type="entry name" value="NagB/RpiA_transferase-like"/>
</dbReference>
<feature type="binding site" evidence="3">
    <location>
        <begin position="245"/>
        <end position="246"/>
    </location>
    <ligand>
        <name>substrate</name>
    </ligand>
</feature>
<dbReference type="InterPro" id="IPR005251">
    <property type="entry name" value="IF-M1Pi"/>
</dbReference>
<comment type="catalytic activity">
    <reaction evidence="3">
        <text>5-(methylsulfanyl)-alpha-D-ribose 1-phosphate = 5-(methylsulfanyl)-D-ribulose 1-phosphate</text>
        <dbReference type="Rhea" id="RHEA:19989"/>
        <dbReference type="ChEBI" id="CHEBI:58533"/>
        <dbReference type="ChEBI" id="CHEBI:58548"/>
        <dbReference type="EC" id="5.3.1.23"/>
    </reaction>
</comment>
<dbReference type="NCBIfam" id="TIGR00512">
    <property type="entry name" value="salvage_mtnA"/>
    <property type="match status" value="1"/>
</dbReference>
<dbReference type="AlphaFoldDB" id="A0A0X8JR62"/>
<dbReference type="UniPathway" id="UPA00904">
    <property type="reaction ID" value="UER00874"/>
</dbReference>
<dbReference type="EC" id="5.3.1.23" evidence="3"/>
<dbReference type="SUPFAM" id="SSF100950">
    <property type="entry name" value="NagB/RpiA/CoA transferase-like"/>
    <property type="match status" value="1"/>
</dbReference>
<dbReference type="GO" id="GO:0019509">
    <property type="term" value="P:L-methionine salvage from methylthioadenosine"/>
    <property type="evidence" value="ECO:0007669"/>
    <property type="project" value="UniProtKB-UniRule"/>
</dbReference>
<reference evidence="5" key="1">
    <citation type="submission" date="2016-02" db="EMBL/GenBank/DDBJ databases">
        <authorList>
            <person name="Holder M.E."/>
            <person name="Ajami N.J."/>
            <person name="Petrosino J.F."/>
        </authorList>
    </citation>
    <scope>NUCLEOTIDE SEQUENCE [LARGE SCALE GENOMIC DNA]</scope>
    <source>
        <strain evidence="5">DSM 12838</strain>
    </source>
</reference>
<dbReference type="OrthoDB" id="9803436at2"/>
<dbReference type="NCBIfam" id="NF004326">
    <property type="entry name" value="PRK05720.1"/>
    <property type="match status" value="1"/>
</dbReference>
<dbReference type="InterPro" id="IPR011559">
    <property type="entry name" value="Initiation_fac_2B_a/b/d"/>
</dbReference>
<gene>
    <name evidence="3 4" type="primary">mtnA</name>
    <name evidence="4" type="ORF">AXF15_09065</name>
</gene>
<dbReference type="STRING" id="888061.AXF15_09065"/>
<dbReference type="GO" id="GO:0046523">
    <property type="term" value="F:S-methyl-5-thioribose-1-phosphate isomerase activity"/>
    <property type="evidence" value="ECO:0007669"/>
    <property type="project" value="UniProtKB-UniRule"/>
</dbReference>
<organism evidence="4 5">
    <name type="scientific">Desulfomicrobium orale DSM 12838</name>
    <dbReference type="NCBI Taxonomy" id="888061"/>
    <lineage>
        <taxon>Bacteria</taxon>
        <taxon>Pseudomonadati</taxon>
        <taxon>Thermodesulfobacteriota</taxon>
        <taxon>Desulfovibrionia</taxon>
        <taxon>Desulfovibrionales</taxon>
        <taxon>Desulfomicrobiaceae</taxon>
        <taxon>Desulfomicrobium</taxon>
    </lineage>
</organism>
<sequence length="345" mass="36649">MDGHIRFDTKDCALLLLDQRRLPLAEETFACRTVDDVVYALRTMVVRGAPAIGVSAAYACRIALKEALAAGSDWAEALHSLLDRLVRARPTAVNLAWAVNRMRAAWKPGCDPRDLARTWEALALEIHAEDVAMNRAMGRFGAELLDDGDTVMTHCNAGALATGGHGTALGVIRSAVEAGKKISVIANETRPFLQGARLTAYELHRDGIPVTVACDNACSQLMKTGRVQKVVVGADRIAANGDTANKIGTSGVALLARHYGIPFYVAAPGSTFDLSIPDGSHIPIEERTPEEVTHAGGTRVVPEGVAVVNEAFDVTESGLITGIVTEKGVIRPDRESILRAMGGAP</sequence>
<feature type="binding site" evidence="3">
    <location>
        <position position="89"/>
    </location>
    <ligand>
        <name>substrate</name>
    </ligand>
</feature>
<evidence type="ECO:0000313" key="4">
    <source>
        <dbReference type="EMBL" id="AMD93237.1"/>
    </source>
</evidence>
<feature type="site" description="Transition state stabilizer" evidence="3">
    <location>
        <position position="155"/>
    </location>
</feature>
<keyword evidence="5" id="KW-1185">Reference proteome</keyword>
<evidence type="ECO:0000256" key="2">
    <source>
        <dbReference type="ARBA" id="ARBA00023235"/>
    </source>
</evidence>
<evidence type="ECO:0000313" key="5">
    <source>
        <dbReference type="Proteomes" id="UP000063964"/>
    </source>
</evidence>
<name>A0A0X8JR62_9BACT</name>
<evidence type="ECO:0000256" key="1">
    <source>
        <dbReference type="ARBA" id="ARBA00022605"/>
    </source>
</evidence>
<protein>
    <recommendedName>
        <fullName evidence="3">Methylthioribose-1-phosphate isomerase</fullName>
        <shortName evidence="3">M1Pi</shortName>
        <shortName evidence="3">MTR-1-P isomerase</shortName>
        <ecNumber evidence="3">5.3.1.23</ecNumber>
    </recommendedName>
    <alternativeName>
        <fullName evidence="3">S-methyl-5-thioribose-1-phosphate isomerase</fullName>
    </alternativeName>
</protein>
<feature type="active site" description="Proton donor" evidence="3">
    <location>
        <position position="235"/>
    </location>
</feature>
<comment type="pathway">
    <text evidence="3">Amino-acid biosynthesis; L-methionine biosynthesis via salvage pathway; L-methionine from S-methyl-5-thio-alpha-D-ribose 1-phosphate: step 1/6.</text>
</comment>
<comment type="function">
    <text evidence="3">Catalyzes the interconversion of methylthioribose-1-phosphate (MTR-1-P) into methylthioribulose-1-phosphate (MTRu-1-P).</text>
</comment>
<dbReference type="NCBIfam" id="TIGR00524">
    <property type="entry name" value="eIF-2B_rel"/>
    <property type="match status" value="1"/>
</dbReference>